<name>A0ABR4HVI5_9EURO</name>
<reference evidence="4 5" key="1">
    <citation type="submission" date="2024-07" db="EMBL/GenBank/DDBJ databases">
        <title>Section-level genome sequencing and comparative genomics of Aspergillus sections Usti and Cavernicolus.</title>
        <authorList>
            <consortium name="Lawrence Berkeley National Laboratory"/>
            <person name="Nybo J.L."/>
            <person name="Vesth T.C."/>
            <person name="Theobald S."/>
            <person name="Frisvad J.C."/>
            <person name="Larsen T.O."/>
            <person name="Kjaerboelling I."/>
            <person name="Rothschild-Mancinelli K."/>
            <person name="Lyhne E.K."/>
            <person name="Kogle M.E."/>
            <person name="Barry K."/>
            <person name="Clum A."/>
            <person name="Na H."/>
            <person name="Ledsgaard L."/>
            <person name="Lin J."/>
            <person name="Lipzen A."/>
            <person name="Kuo A."/>
            <person name="Riley R."/>
            <person name="Mondo S."/>
            <person name="Labutti K."/>
            <person name="Haridas S."/>
            <person name="Pangalinan J."/>
            <person name="Salamov A.A."/>
            <person name="Simmons B.A."/>
            <person name="Magnuson J.K."/>
            <person name="Chen J."/>
            <person name="Drula E."/>
            <person name="Henrissat B."/>
            <person name="Wiebenga A."/>
            <person name="Lubbers R.J."/>
            <person name="Gomes A.C."/>
            <person name="Makela M.R."/>
            <person name="Stajich J."/>
            <person name="Grigoriev I.V."/>
            <person name="Mortensen U.H."/>
            <person name="De Vries R.P."/>
            <person name="Baker S.E."/>
            <person name="Andersen M.R."/>
        </authorList>
    </citation>
    <scope>NUCLEOTIDE SEQUENCE [LARGE SCALE GENOMIC DNA]</scope>
    <source>
        <strain evidence="4 5">CBS 588.65</strain>
    </source>
</reference>
<keyword evidence="2" id="KW-0732">Signal</keyword>
<evidence type="ECO:0000313" key="5">
    <source>
        <dbReference type="Proteomes" id="UP001610334"/>
    </source>
</evidence>
<evidence type="ECO:0000313" key="4">
    <source>
        <dbReference type="EMBL" id="KAL2819499.1"/>
    </source>
</evidence>
<keyword evidence="5" id="KW-1185">Reference proteome</keyword>
<keyword evidence="1" id="KW-0472">Membrane</keyword>
<dbReference type="Proteomes" id="UP001610334">
    <property type="component" value="Unassembled WGS sequence"/>
</dbReference>
<feature type="transmembrane region" description="Helical" evidence="1">
    <location>
        <begin position="248"/>
        <end position="268"/>
    </location>
</feature>
<dbReference type="InterPro" id="IPR055560">
    <property type="entry name" value="DUF7136"/>
</dbReference>
<feature type="signal peptide" evidence="2">
    <location>
        <begin position="1"/>
        <end position="21"/>
    </location>
</feature>
<proteinExistence type="predicted"/>
<protein>
    <recommendedName>
        <fullName evidence="3">DUF7136 domain-containing protein</fullName>
    </recommendedName>
</protein>
<accession>A0ABR4HVI5</accession>
<dbReference type="Pfam" id="PF23584">
    <property type="entry name" value="DUF7136"/>
    <property type="match status" value="1"/>
</dbReference>
<evidence type="ECO:0000256" key="2">
    <source>
        <dbReference type="SAM" id="SignalP"/>
    </source>
</evidence>
<gene>
    <name evidence="4" type="ORF">BJX63DRAFT_382211</name>
</gene>
<comment type="caution">
    <text evidence="4">The sequence shown here is derived from an EMBL/GenBank/DDBJ whole genome shotgun (WGS) entry which is preliminary data.</text>
</comment>
<dbReference type="EMBL" id="JBFXLT010000010">
    <property type="protein sequence ID" value="KAL2819499.1"/>
    <property type="molecule type" value="Genomic_DNA"/>
</dbReference>
<feature type="chain" id="PRO_5047286820" description="DUF7136 domain-containing protein" evidence="2">
    <location>
        <begin position="22"/>
        <end position="270"/>
    </location>
</feature>
<keyword evidence="1" id="KW-0812">Transmembrane</keyword>
<feature type="domain" description="DUF7136" evidence="3">
    <location>
        <begin position="21"/>
        <end position="237"/>
    </location>
</feature>
<organism evidence="4 5">
    <name type="scientific">Aspergillus granulosus</name>
    <dbReference type="NCBI Taxonomy" id="176169"/>
    <lineage>
        <taxon>Eukaryota</taxon>
        <taxon>Fungi</taxon>
        <taxon>Dikarya</taxon>
        <taxon>Ascomycota</taxon>
        <taxon>Pezizomycotina</taxon>
        <taxon>Eurotiomycetes</taxon>
        <taxon>Eurotiomycetidae</taxon>
        <taxon>Eurotiales</taxon>
        <taxon>Aspergillaceae</taxon>
        <taxon>Aspergillus</taxon>
        <taxon>Aspergillus subgen. Nidulantes</taxon>
    </lineage>
</organism>
<evidence type="ECO:0000259" key="3">
    <source>
        <dbReference type="Pfam" id="PF23584"/>
    </source>
</evidence>
<keyword evidence="1" id="KW-1133">Transmembrane helix</keyword>
<sequence>MMHWFSATWWLVASLGAIVDASGLLEVDLVFPLNETYAPTKWFPVVFGFQNPQLAPLVDLGISFSIKDWDNSSNIIHWPADLDWSNNTSDDPYFFYAYFPQFNTSGRWWLTWHVNWKSCSEQALSDGPGRGEITRNSTGWSTMFTIEEGAAQADLVAATTNTSCPGEFGVPLNVTGQTLQVPAGEQWDNGGDCAVVVSLPTPTPDPCRIDITPAIVESMEASWHARLCRAINRPDDCPQDDGNGAQQLLVIGASSALAVISAVGFIFMHM</sequence>
<evidence type="ECO:0000256" key="1">
    <source>
        <dbReference type="SAM" id="Phobius"/>
    </source>
</evidence>